<reference evidence="1 2" key="1">
    <citation type="journal article" date="2009" name="Stand. Genomic Sci.">
        <title>Complete genome sequence of Streptobacillus moniliformis type strain (9901T).</title>
        <authorList>
            <person name="Nolan M."/>
            <person name="Gronow S."/>
            <person name="Lapidus A."/>
            <person name="Ivanova N."/>
            <person name="Copeland A."/>
            <person name="Lucas S."/>
            <person name="Del Rio T.G."/>
            <person name="Chen F."/>
            <person name="Tice H."/>
            <person name="Pitluck S."/>
            <person name="Cheng J.F."/>
            <person name="Sims D."/>
            <person name="Meincke L."/>
            <person name="Bruce D."/>
            <person name="Goodwin L."/>
            <person name="Brettin T."/>
            <person name="Han C."/>
            <person name="Detter J.C."/>
            <person name="Ovchinikova G."/>
            <person name="Pati A."/>
            <person name="Mavromatis K."/>
            <person name="Mikhailova N."/>
            <person name="Chen A."/>
            <person name="Palaniappan K."/>
            <person name="Land M."/>
            <person name="Hauser L."/>
            <person name="Chang Y.J."/>
            <person name="Jeffries C.D."/>
            <person name="Rohde M."/>
            <person name="Sproer C."/>
            <person name="Goker M."/>
            <person name="Bristow J."/>
            <person name="Eisen J.A."/>
            <person name="Markowitz V."/>
            <person name="Hugenholtz P."/>
            <person name="Kyrpides N.C."/>
            <person name="Klenk H.P."/>
            <person name="Chain P."/>
        </authorList>
    </citation>
    <scope>NUCLEOTIDE SEQUENCE [LARGE SCALE GENOMIC DNA]</scope>
    <source>
        <strain evidence="2">ATCC 14647 / DSM 12112 / NCTC 10651 / 9901</strain>
    </source>
</reference>
<proteinExistence type="predicted"/>
<organism evidence="1 2">
    <name type="scientific">Streptobacillus moniliformis (strain ATCC 14647 / DSM 12112 / NCTC 10651 / 9901)</name>
    <dbReference type="NCBI Taxonomy" id="519441"/>
    <lineage>
        <taxon>Bacteria</taxon>
        <taxon>Fusobacteriati</taxon>
        <taxon>Fusobacteriota</taxon>
        <taxon>Fusobacteriia</taxon>
        <taxon>Fusobacteriales</taxon>
        <taxon>Leptotrichiaceae</taxon>
        <taxon>Streptobacillus</taxon>
    </lineage>
</organism>
<name>D1AWI1_STRM9</name>
<dbReference type="AlphaFoldDB" id="D1AWI1"/>
<dbReference type="EMBL" id="CP001779">
    <property type="protein sequence ID" value="ACZ00657.1"/>
    <property type="molecule type" value="Genomic_DNA"/>
</dbReference>
<dbReference type="Proteomes" id="UP000002072">
    <property type="component" value="Chromosome"/>
</dbReference>
<dbReference type="HOGENOM" id="CLU_328696_0_0_0"/>
<dbReference type="KEGG" id="smf:Smon_0168"/>
<gene>
    <name evidence="1" type="ordered locus">Smon_0168</name>
</gene>
<dbReference type="RefSeq" id="WP_012858215.1">
    <property type="nucleotide sequence ID" value="NC_013515.1"/>
</dbReference>
<sequence>MKYIINHKNIMCLLLLPLITYSHESNINGDIAFGITSELNSSIPLKLDLLKNMKLRKSLSFKLKEKYLGLGLEVDILGKNISYTDFLGNNDIESLKLKLISDSKYINGEINYYIKNESSDVKNKALEYKVSINPTADNKVSLSLDILGKNKDIIIGLTFRYRNMGTYIDTSVLLNNIKTAYDITDEIKQSDHVKDIDLKNNKSKHSIKIKIEAGHLGENYKLGTSLLLNDRVEVQGDKYRYIKRANHFGIYSEYKDLLEFSNKLDLSIAKNTLDKTENNQNHTYNNISLNTDTYLGLNIPANEKLNVLLGLRHIGMYSWVNTNNSGFVYDMNNILTPRINVIYKPYKNIEFSNNLELPLSIKGRSIYGIRSIYTGEIKYLIDDSFKDVLETKEFPIKFKSSGNIETGIILKKKPTHYLSYKAMADIGFLRGDIKGNNRNIDFSLSLNPLVINFPIKPRVMFIRENSDLSIKFGLEYSKSEEFSSLVGFKKAVRLGNDIIEDELKPNILKVLKYNSYDKYNEIDEKLKEITFNAKLNHIFTPFLNIRKDSDNFKVNIKAESSKITGHDEKSKIEIGDFKDRVAKEYIAWNNQENNGLNWLSFGAIRKYNYFIDVKSDKVTKETKTMVDLDNQKYDFVIFTEYGKDKGFNFNMNLGLSYNEINLKYKKEIDIKTETKSRVVNIVSDIGRLTLTDELINKGSNVELTEGKLLESLKNHVKKNNAKDEFIYSLEYEVFGLLYKQVTEEYLKNKLDYPISIKEEKKEENNVFLSKRINLNLDTYLGYNFNPIDKMIVSVGSKYSMYLRYDLIDKIKKDNKELGYKKILIGNTITPEVKMTYDLINNFSVMVGTGIPIYIENKRFKSIRFNIRTGIEYKW</sequence>
<accession>D1AWI1</accession>
<keyword evidence="2" id="KW-1185">Reference proteome</keyword>
<evidence type="ECO:0000313" key="2">
    <source>
        <dbReference type="Proteomes" id="UP000002072"/>
    </source>
</evidence>
<evidence type="ECO:0000313" key="1">
    <source>
        <dbReference type="EMBL" id="ACZ00657.1"/>
    </source>
</evidence>
<protein>
    <submittedName>
        <fullName evidence="1">Uncharacterized protein</fullName>
    </submittedName>
</protein>
<dbReference type="GeneID" id="29673909"/>